<dbReference type="EMBL" id="CP032157">
    <property type="protein sequence ID" value="AXY73564.1"/>
    <property type="molecule type" value="Genomic_DNA"/>
</dbReference>
<dbReference type="GO" id="GO:0000160">
    <property type="term" value="P:phosphorelay signal transduction system"/>
    <property type="evidence" value="ECO:0007669"/>
    <property type="project" value="InterPro"/>
</dbReference>
<keyword evidence="7" id="KW-1185">Reference proteome</keyword>
<feature type="domain" description="Response regulatory" evidence="5">
    <location>
        <begin position="5"/>
        <end position="121"/>
    </location>
</feature>
<dbReference type="GO" id="GO:0006355">
    <property type="term" value="P:regulation of DNA-templated transcription"/>
    <property type="evidence" value="ECO:0007669"/>
    <property type="project" value="InterPro"/>
</dbReference>
<dbReference type="InterPro" id="IPR058245">
    <property type="entry name" value="NreC/VraR/RcsB-like_REC"/>
</dbReference>
<gene>
    <name evidence="6" type="ORF">D3H65_06030</name>
</gene>
<dbReference type="SMART" id="SM00421">
    <property type="entry name" value="HTH_LUXR"/>
    <property type="match status" value="1"/>
</dbReference>
<dbReference type="RefSeq" id="WP_119049402.1">
    <property type="nucleotide sequence ID" value="NZ_CP032157.1"/>
</dbReference>
<dbReference type="PRINTS" id="PR00038">
    <property type="entry name" value="HTHLUXR"/>
</dbReference>
<dbReference type="InterPro" id="IPR011006">
    <property type="entry name" value="CheY-like_superfamily"/>
</dbReference>
<accession>A0A3B7MGR3</accession>
<keyword evidence="2 6" id="KW-0238">DNA-binding</keyword>
<keyword evidence="1 3" id="KW-0597">Phosphoprotein</keyword>
<dbReference type="KEGG" id="pseg:D3H65_06030"/>
<dbReference type="AlphaFoldDB" id="A0A3B7MGR3"/>
<dbReference type="GO" id="GO:0003677">
    <property type="term" value="F:DNA binding"/>
    <property type="evidence" value="ECO:0007669"/>
    <property type="project" value="UniProtKB-KW"/>
</dbReference>
<evidence type="ECO:0000259" key="5">
    <source>
        <dbReference type="PROSITE" id="PS50110"/>
    </source>
</evidence>
<dbReference type="PANTHER" id="PTHR43214:SF43">
    <property type="entry name" value="TWO-COMPONENT RESPONSE REGULATOR"/>
    <property type="match status" value="1"/>
</dbReference>
<evidence type="ECO:0000256" key="1">
    <source>
        <dbReference type="ARBA" id="ARBA00022553"/>
    </source>
</evidence>
<dbReference type="Proteomes" id="UP000263900">
    <property type="component" value="Chromosome"/>
</dbReference>
<protein>
    <submittedName>
        <fullName evidence="6">DNA-binding response regulator</fullName>
    </submittedName>
</protein>
<dbReference type="InterPro" id="IPR000792">
    <property type="entry name" value="Tscrpt_reg_LuxR_C"/>
</dbReference>
<name>A0A3B7MGR3_9BACT</name>
<dbReference type="Pfam" id="PF00072">
    <property type="entry name" value="Response_reg"/>
    <property type="match status" value="1"/>
</dbReference>
<dbReference type="InterPro" id="IPR001789">
    <property type="entry name" value="Sig_transdc_resp-reg_receiver"/>
</dbReference>
<dbReference type="CDD" id="cd17535">
    <property type="entry name" value="REC_NarL-like"/>
    <property type="match status" value="1"/>
</dbReference>
<dbReference type="SUPFAM" id="SSF52172">
    <property type="entry name" value="CheY-like"/>
    <property type="match status" value="1"/>
</dbReference>
<dbReference type="Pfam" id="PF00196">
    <property type="entry name" value="GerE"/>
    <property type="match status" value="1"/>
</dbReference>
<dbReference type="SMART" id="SM00448">
    <property type="entry name" value="REC"/>
    <property type="match status" value="1"/>
</dbReference>
<dbReference type="PROSITE" id="PS50043">
    <property type="entry name" value="HTH_LUXR_2"/>
    <property type="match status" value="1"/>
</dbReference>
<evidence type="ECO:0000313" key="6">
    <source>
        <dbReference type="EMBL" id="AXY73564.1"/>
    </source>
</evidence>
<proteinExistence type="predicted"/>
<dbReference type="InterPro" id="IPR039420">
    <property type="entry name" value="WalR-like"/>
</dbReference>
<evidence type="ECO:0000256" key="2">
    <source>
        <dbReference type="ARBA" id="ARBA00023125"/>
    </source>
</evidence>
<dbReference type="PROSITE" id="PS50110">
    <property type="entry name" value="RESPONSE_REGULATORY"/>
    <property type="match status" value="1"/>
</dbReference>
<reference evidence="6 7" key="1">
    <citation type="submission" date="2018-09" db="EMBL/GenBank/DDBJ databases">
        <title>Genome sequencing of strain 6GH32-13.</title>
        <authorList>
            <person name="Weon H.-Y."/>
            <person name="Heo J."/>
            <person name="Kwon S.-W."/>
        </authorList>
    </citation>
    <scope>NUCLEOTIDE SEQUENCE [LARGE SCALE GENOMIC DNA]</scope>
    <source>
        <strain evidence="6 7">5GH32-13</strain>
    </source>
</reference>
<dbReference type="OrthoDB" id="9797341at2"/>
<feature type="modified residue" description="4-aspartylphosphate" evidence="3">
    <location>
        <position position="56"/>
    </location>
</feature>
<evidence type="ECO:0000259" key="4">
    <source>
        <dbReference type="PROSITE" id="PS50043"/>
    </source>
</evidence>
<sequence>MTMTRVSLVDDHPAILNGLRMILAGFPSIEVLGSYTDGQQLMKGLETALPDLIIMDIQLPGEDGISLCKRVIGTYPAVKVIVFTNCTDRHYIKSMLQHGASGYLLKTADSHIILAAIEAAMAGEQYIHAELKEQMFQQIITNKKSDRYAPSLTKREKEIILLIVQGLSNQEIAEKLFLSVRTVENHRFNLIQKLDVKNTAALVKKAIEMGLVE</sequence>
<evidence type="ECO:0000256" key="3">
    <source>
        <dbReference type="PROSITE-ProRule" id="PRU00169"/>
    </source>
</evidence>
<evidence type="ECO:0000313" key="7">
    <source>
        <dbReference type="Proteomes" id="UP000263900"/>
    </source>
</evidence>
<dbReference type="CDD" id="cd06170">
    <property type="entry name" value="LuxR_C_like"/>
    <property type="match status" value="1"/>
</dbReference>
<feature type="domain" description="HTH luxR-type" evidence="4">
    <location>
        <begin position="145"/>
        <end position="210"/>
    </location>
</feature>
<dbReference type="PROSITE" id="PS00622">
    <property type="entry name" value="HTH_LUXR_1"/>
    <property type="match status" value="1"/>
</dbReference>
<dbReference type="PANTHER" id="PTHR43214">
    <property type="entry name" value="TWO-COMPONENT RESPONSE REGULATOR"/>
    <property type="match status" value="1"/>
</dbReference>
<dbReference type="SUPFAM" id="SSF46894">
    <property type="entry name" value="C-terminal effector domain of the bipartite response regulators"/>
    <property type="match status" value="1"/>
</dbReference>
<organism evidence="6 7">
    <name type="scientific">Paraflavitalea soli</name>
    <dbReference type="NCBI Taxonomy" id="2315862"/>
    <lineage>
        <taxon>Bacteria</taxon>
        <taxon>Pseudomonadati</taxon>
        <taxon>Bacteroidota</taxon>
        <taxon>Chitinophagia</taxon>
        <taxon>Chitinophagales</taxon>
        <taxon>Chitinophagaceae</taxon>
        <taxon>Paraflavitalea</taxon>
    </lineage>
</organism>
<dbReference type="Gene3D" id="3.40.50.2300">
    <property type="match status" value="1"/>
</dbReference>
<dbReference type="InterPro" id="IPR016032">
    <property type="entry name" value="Sig_transdc_resp-reg_C-effctor"/>
</dbReference>